<dbReference type="EMBL" id="NRSH01000002">
    <property type="protein sequence ID" value="MBK1725491.1"/>
    <property type="molecule type" value="Genomic_DNA"/>
</dbReference>
<feature type="transmembrane region" description="Helical" evidence="1">
    <location>
        <begin position="88"/>
        <end position="106"/>
    </location>
</feature>
<dbReference type="Pfam" id="PF00892">
    <property type="entry name" value="EamA"/>
    <property type="match status" value="1"/>
</dbReference>
<sequence length="187" mass="19224">MMTAVVALAAAAGVARISAVLAREPRGPWHDSSLAYWIGGVGGLVAALYCYFAALAWGDPARIALVTYLWPVVFVVGANWLAGRGVRLRVLLGMAIAFAGVAPLVAGDGGGAETPLPAYGLGLLSGGAWALFSVYLRQAGTIPFRGYTRLFGQAALLALGLYLLTGQPAGLGLPAQSRSPSNIGVER</sequence>
<gene>
    <name evidence="3" type="ORF">CKO13_00300</name>
</gene>
<dbReference type="InterPro" id="IPR000620">
    <property type="entry name" value="EamA_dom"/>
</dbReference>
<dbReference type="Proteomes" id="UP000738126">
    <property type="component" value="Unassembled WGS sequence"/>
</dbReference>
<evidence type="ECO:0000256" key="1">
    <source>
        <dbReference type="SAM" id="Phobius"/>
    </source>
</evidence>
<keyword evidence="1" id="KW-1133">Transmembrane helix</keyword>
<evidence type="ECO:0000259" key="2">
    <source>
        <dbReference type="Pfam" id="PF00892"/>
    </source>
</evidence>
<comment type="caution">
    <text evidence="3">The sequence shown here is derived from an EMBL/GenBank/DDBJ whole genome shotgun (WGS) entry which is preliminary data.</text>
</comment>
<keyword evidence="1" id="KW-0472">Membrane</keyword>
<keyword evidence="4" id="KW-1185">Reference proteome</keyword>
<feature type="transmembrane region" description="Helical" evidence="1">
    <location>
        <begin position="118"/>
        <end position="138"/>
    </location>
</feature>
<feature type="transmembrane region" description="Helical" evidence="1">
    <location>
        <begin position="63"/>
        <end position="82"/>
    </location>
</feature>
<dbReference type="SUPFAM" id="SSF103481">
    <property type="entry name" value="Multidrug resistance efflux transporter EmrE"/>
    <property type="match status" value="1"/>
</dbReference>
<accession>A0ABS1E1A7</accession>
<feature type="domain" description="EamA" evidence="2">
    <location>
        <begin position="3"/>
        <end position="102"/>
    </location>
</feature>
<reference evidence="3 4" key="1">
    <citation type="journal article" date="2020" name="Microorganisms">
        <title>Osmotic Adaptation and Compatible Solute Biosynthesis of Phototrophic Bacteria as Revealed from Genome Analyses.</title>
        <authorList>
            <person name="Imhoff J.F."/>
            <person name="Rahn T."/>
            <person name="Kunzel S."/>
            <person name="Keller A."/>
            <person name="Neulinger S.C."/>
        </authorList>
    </citation>
    <scope>NUCLEOTIDE SEQUENCE [LARGE SCALE GENOMIC DNA]</scope>
    <source>
        <strain evidence="3 4">DSM 15116</strain>
    </source>
</reference>
<proteinExistence type="predicted"/>
<protein>
    <recommendedName>
        <fullName evidence="2">EamA domain-containing protein</fullName>
    </recommendedName>
</protein>
<evidence type="ECO:0000313" key="3">
    <source>
        <dbReference type="EMBL" id="MBK1725491.1"/>
    </source>
</evidence>
<keyword evidence="1" id="KW-0812">Transmembrane</keyword>
<organism evidence="3 4">
    <name type="scientific">Halorhodospira neutriphila</name>
    <dbReference type="NCBI Taxonomy" id="168379"/>
    <lineage>
        <taxon>Bacteria</taxon>
        <taxon>Pseudomonadati</taxon>
        <taxon>Pseudomonadota</taxon>
        <taxon>Gammaproteobacteria</taxon>
        <taxon>Chromatiales</taxon>
        <taxon>Ectothiorhodospiraceae</taxon>
        <taxon>Halorhodospira</taxon>
    </lineage>
</organism>
<name>A0ABS1E1A7_9GAMM</name>
<feature type="transmembrane region" description="Helical" evidence="1">
    <location>
        <begin position="35"/>
        <end position="56"/>
    </location>
</feature>
<evidence type="ECO:0000313" key="4">
    <source>
        <dbReference type="Proteomes" id="UP000738126"/>
    </source>
</evidence>
<dbReference type="InterPro" id="IPR037185">
    <property type="entry name" value="EmrE-like"/>
</dbReference>
<feature type="transmembrane region" description="Helical" evidence="1">
    <location>
        <begin position="150"/>
        <end position="173"/>
    </location>
</feature>